<keyword evidence="4" id="KW-1185">Reference proteome</keyword>
<organism evidence="3 4">
    <name type="scientific">Crenichthys baileyi</name>
    <name type="common">White River springfish</name>
    <dbReference type="NCBI Taxonomy" id="28760"/>
    <lineage>
        <taxon>Eukaryota</taxon>
        <taxon>Metazoa</taxon>
        <taxon>Chordata</taxon>
        <taxon>Craniata</taxon>
        <taxon>Vertebrata</taxon>
        <taxon>Euteleostomi</taxon>
        <taxon>Actinopterygii</taxon>
        <taxon>Neopterygii</taxon>
        <taxon>Teleostei</taxon>
        <taxon>Neoteleostei</taxon>
        <taxon>Acanthomorphata</taxon>
        <taxon>Ovalentaria</taxon>
        <taxon>Atherinomorphae</taxon>
        <taxon>Cyprinodontiformes</taxon>
        <taxon>Goodeidae</taxon>
        <taxon>Crenichthys</taxon>
    </lineage>
</organism>
<gene>
    <name evidence="3" type="ORF">CRENBAI_019433</name>
</gene>
<dbReference type="AlphaFoldDB" id="A0AAV9SAM1"/>
<feature type="region of interest" description="Disordered" evidence="1">
    <location>
        <begin position="60"/>
        <end position="126"/>
    </location>
</feature>
<keyword evidence="2" id="KW-0812">Transmembrane</keyword>
<comment type="caution">
    <text evidence="3">The sequence shown here is derived from an EMBL/GenBank/DDBJ whole genome shotgun (WGS) entry which is preliminary data.</text>
</comment>
<proteinExistence type="predicted"/>
<feature type="compositionally biased region" description="Polar residues" evidence="1">
    <location>
        <begin position="117"/>
        <end position="126"/>
    </location>
</feature>
<protein>
    <submittedName>
        <fullName evidence="3">Uncharacterized protein</fullName>
    </submittedName>
</protein>
<name>A0AAV9SAM1_9TELE</name>
<evidence type="ECO:0000256" key="2">
    <source>
        <dbReference type="SAM" id="Phobius"/>
    </source>
</evidence>
<feature type="transmembrane region" description="Helical" evidence="2">
    <location>
        <begin position="12"/>
        <end position="34"/>
    </location>
</feature>
<dbReference type="Proteomes" id="UP001311232">
    <property type="component" value="Unassembled WGS sequence"/>
</dbReference>
<keyword evidence="2" id="KW-0472">Membrane</keyword>
<accession>A0AAV9SAM1</accession>
<sequence>MMTPPIQAELVRLFCYLVMFCPYFISTLLMVSLYPHRARGECLGDDDPTNPTQYILRSCRTDPANQSLHQTPTPLDHPNPQTLIPSPDTQPADQEANEPQRRETSQSVAQLQEKELTSTTPATYTV</sequence>
<evidence type="ECO:0000313" key="4">
    <source>
        <dbReference type="Proteomes" id="UP001311232"/>
    </source>
</evidence>
<dbReference type="EMBL" id="JAHHUM010000626">
    <property type="protein sequence ID" value="KAK5618361.1"/>
    <property type="molecule type" value="Genomic_DNA"/>
</dbReference>
<evidence type="ECO:0000256" key="1">
    <source>
        <dbReference type="SAM" id="MobiDB-lite"/>
    </source>
</evidence>
<reference evidence="3 4" key="1">
    <citation type="submission" date="2021-06" db="EMBL/GenBank/DDBJ databases">
        <authorList>
            <person name="Palmer J.M."/>
        </authorList>
    </citation>
    <scope>NUCLEOTIDE SEQUENCE [LARGE SCALE GENOMIC DNA]</scope>
    <source>
        <strain evidence="3 4">MEX-2019</strain>
        <tissue evidence="3">Muscle</tissue>
    </source>
</reference>
<evidence type="ECO:0000313" key="3">
    <source>
        <dbReference type="EMBL" id="KAK5618361.1"/>
    </source>
</evidence>
<feature type="compositionally biased region" description="Polar residues" evidence="1">
    <location>
        <begin position="63"/>
        <end position="92"/>
    </location>
</feature>
<keyword evidence="2" id="KW-1133">Transmembrane helix</keyword>